<feature type="compositionally biased region" description="Basic and acidic residues" evidence="1">
    <location>
        <begin position="72"/>
        <end position="88"/>
    </location>
</feature>
<dbReference type="Gene3D" id="3.20.20.80">
    <property type="entry name" value="Glycosidases"/>
    <property type="match status" value="1"/>
</dbReference>
<dbReference type="SUPFAM" id="SSF51445">
    <property type="entry name" value="(Trans)glycosidases"/>
    <property type="match status" value="1"/>
</dbReference>
<dbReference type="Proteomes" id="UP000316252">
    <property type="component" value="Unassembled WGS sequence"/>
</dbReference>
<organism evidence="3 4">
    <name type="scientific">Schumannella soli</name>
    <dbReference type="NCBI Taxonomy" id="2590779"/>
    <lineage>
        <taxon>Bacteria</taxon>
        <taxon>Bacillati</taxon>
        <taxon>Actinomycetota</taxon>
        <taxon>Actinomycetes</taxon>
        <taxon>Micrococcales</taxon>
        <taxon>Microbacteriaceae</taxon>
        <taxon>Schumannella</taxon>
    </lineage>
</organism>
<keyword evidence="4" id="KW-1185">Reference proteome</keyword>
<feature type="domain" description="Glycosyl hydrolase family 13 catalytic" evidence="2">
    <location>
        <begin position="117"/>
        <end position="543"/>
    </location>
</feature>
<dbReference type="InterPro" id="IPR045857">
    <property type="entry name" value="O16G_dom_2"/>
</dbReference>
<dbReference type="PANTHER" id="PTHR10357:SF213">
    <property type="entry name" value="ALPHA AMYLASE CATALYTIC REGION"/>
    <property type="match status" value="1"/>
</dbReference>
<dbReference type="SMART" id="SM00642">
    <property type="entry name" value="Aamy"/>
    <property type="match status" value="1"/>
</dbReference>
<dbReference type="Gene3D" id="1.10.1740.10">
    <property type="match status" value="1"/>
</dbReference>
<dbReference type="GO" id="GO:0047669">
    <property type="term" value="F:amylosucrase activity"/>
    <property type="evidence" value="ECO:0007669"/>
    <property type="project" value="InterPro"/>
</dbReference>
<accession>A0A506XZ80</accession>
<evidence type="ECO:0000256" key="1">
    <source>
        <dbReference type="SAM" id="MobiDB-lite"/>
    </source>
</evidence>
<dbReference type="PANTHER" id="PTHR10357">
    <property type="entry name" value="ALPHA-AMYLASE FAMILY MEMBER"/>
    <property type="match status" value="1"/>
</dbReference>
<dbReference type="InterPro" id="IPR006047">
    <property type="entry name" value="GH13_cat_dom"/>
</dbReference>
<feature type="compositionally biased region" description="Polar residues" evidence="1">
    <location>
        <begin position="89"/>
        <end position="98"/>
    </location>
</feature>
<reference evidence="3 4" key="1">
    <citation type="submission" date="2019-06" db="EMBL/GenBank/DDBJ databases">
        <authorList>
            <person name="Li F."/>
        </authorList>
    </citation>
    <scope>NUCLEOTIDE SEQUENCE [LARGE SCALE GENOMIC DNA]</scope>
    <source>
        <strain evidence="3 4">10F1D-1</strain>
    </source>
</reference>
<dbReference type="EMBL" id="VHQG01000005">
    <property type="protein sequence ID" value="TPW74028.1"/>
    <property type="molecule type" value="Genomic_DNA"/>
</dbReference>
<dbReference type="RefSeq" id="WP_141164607.1">
    <property type="nucleotide sequence ID" value="NZ_VHQG01000005.1"/>
</dbReference>
<evidence type="ECO:0000313" key="4">
    <source>
        <dbReference type="Proteomes" id="UP000316252"/>
    </source>
</evidence>
<proteinExistence type="predicted"/>
<feature type="region of interest" description="Disordered" evidence="1">
    <location>
        <begin position="72"/>
        <end position="100"/>
    </location>
</feature>
<dbReference type="InterPro" id="IPR044077">
    <property type="entry name" value="Amylosucrase"/>
</dbReference>
<dbReference type="Gene3D" id="2.60.40.1180">
    <property type="entry name" value="Golgi alpha-mannosidase II"/>
    <property type="match status" value="1"/>
</dbReference>
<dbReference type="GO" id="GO:0005975">
    <property type="term" value="P:carbohydrate metabolic process"/>
    <property type="evidence" value="ECO:0007669"/>
    <property type="project" value="InterPro"/>
</dbReference>
<dbReference type="SUPFAM" id="SSF51011">
    <property type="entry name" value="Glycosyl hydrolase domain"/>
    <property type="match status" value="1"/>
</dbReference>
<evidence type="ECO:0000313" key="3">
    <source>
        <dbReference type="EMBL" id="TPW74028.1"/>
    </source>
</evidence>
<comment type="caution">
    <text evidence="3">The sequence shown here is derived from an EMBL/GenBank/DDBJ whole genome shotgun (WGS) entry which is preliminary data.</text>
</comment>
<dbReference type="CDD" id="cd11324">
    <property type="entry name" value="AmyAc_Amylosucrase"/>
    <property type="match status" value="1"/>
</dbReference>
<dbReference type="InterPro" id="IPR017853">
    <property type="entry name" value="GH"/>
</dbReference>
<dbReference type="InterPro" id="IPR013780">
    <property type="entry name" value="Glyco_hydro_b"/>
</dbReference>
<gene>
    <name evidence="3" type="ORF">FJ657_15360</name>
</gene>
<name>A0A506XZ80_9MICO</name>
<dbReference type="Gene3D" id="3.90.400.10">
    <property type="entry name" value="Oligo-1,6-glucosidase, Domain 2"/>
    <property type="match status" value="1"/>
</dbReference>
<dbReference type="OrthoDB" id="9043248at2"/>
<evidence type="ECO:0000259" key="2">
    <source>
        <dbReference type="SMART" id="SM00642"/>
    </source>
</evidence>
<sequence>MPALNADAARDLDTIRDALLGGDREFDRRLDEHFPRLHALFFRLYGDRADAFEALRDTILIAGESWDARAQPLRDRDAQRELPSESHADSGTSDTLSVTAGAPKQPWFADNRLVGGVAYVDRYAGDLAGMRARIPDLKELGLGWLHLMPLFRTPEGDDDGGYAVSSYREVDPALGTIADLRATATELHEAGMSLVLDFVFNHTASDHEWAQKAVAGEPGYEDFYLIFPDRELPDRYEQTVREIFPDDHPGSFVQLPDGRWIWSTFHHYQWDLDYSNPAVFRAMAGEMLFLANLGVDVLRMDAVAFIWKRLGTPSESLPEAHLLLQAFNAVLAIAAPGVVFLSDAIVHPDEVVDYISTEEARLSYNPLQMALTWEALATRDPRLLRQALERRHALPDGTAWVNYVRGHDDIGWTFADEDAAELGIDAGAHRRFLNEFYSGRFEGSFARGVLFQENPRTGDARVAGTTASLAGVEARDPAGVQRVVLAHAIAFSTGGVPLIYLGDEVGQLNDYGYADDPERASDSRWVNRPEYPAEAYASRDDERTVAGWLHRWMRRLIEVRQATPELAGTTLLPFDARSPHVLAFQRTADPASAIADRDAAGPDATGSTGSAGSTVLVLANFGDEDAEISAEVLSGFTPIATELITSRVVSLAGGIVLEPRHLAWLRVQPAGAAGPERF</sequence>
<dbReference type="AlphaFoldDB" id="A0A506XZ80"/>
<protein>
    <submittedName>
        <fullName evidence="3">Amylosucrase</fullName>
    </submittedName>
</protein>
<dbReference type="Pfam" id="PF00128">
    <property type="entry name" value="Alpha-amylase"/>
    <property type="match status" value="1"/>
</dbReference>